<evidence type="ECO:0000313" key="16">
    <source>
        <dbReference type="Proteomes" id="UP000069162"/>
    </source>
</evidence>
<feature type="domain" description="Trimeric autotransporter adhesin YadA-like stalk" evidence="13">
    <location>
        <begin position="547"/>
        <end position="580"/>
    </location>
</feature>
<dbReference type="InterPro" id="IPR008635">
    <property type="entry name" value="Coiled_stalk_dom"/>
</dbReference>
<dbReference type="GO" id="GO:0009279">
    <property type="term" value="C:cell outer membrane"/>
    <property type="evidence" value="ECO:0007669"/>
    <property type="project" value="UniProtKB-SubCell"/>
</dbReference>
<keyword evidence="7" id="KW-0732">Signal</keyword>
<dbReference type="Gene3D" id="3.30.1300.30">
    <property type="entry name" value="GSPII I/J protein-like"/>
    <property type="match status" value="1"/>
</dbReference>
<dbReference type="Pfam" id="PF05658">
    <property type="entry name" value="YadA_head"/>
    <property type="match status" value="10"/>
</dbReference>
<evidence type="ECO:0000259" key="13">
    <source>
        <dbReference type="Pfam" id="PF05662"/>
    </source>
</evidence>
<feature type="domain" description="Trimeric autotransporter adhesin YadA-like C-terminal membrane anchor" evidence="11">
    <location>
        <begin position="1205"/>
        <end position="1265"/>
    </location>
</feature>
<dbReference type="InterPro" id="IPR008640">
    <property type="entry name" value="Adhesin_Head_dom"/>
</dbReference>
<dbReference type="Gene3D" id="2.150.10.10">
    <property type="entry name" value="Serralysin-like metalloprotease, C-terminal"/>
    <property type="match status" value="7"/>
</dbReference>
<dbReference type="EMBL" id="CP012871">
    <property type="protein sequence ID" value="ALR75624.1"/>
    <property type="molecule type" value="Genomic_DNA"/>
</dbReference>
<dbReference type="InterPro" id="IPR011049">
    <property type="entry name" value="Serralysin-like_metalloprot_C"/>
</dbReference>
<keyword evidence="5" id="KW-1134">Transmembrane beta strand</keyword>
<feature type="domain" description="Trimeric autotransporter adhesin YadA-like head" evidence="12">
    <location>
        <begin position="999"/>
        <end position="1022"/>
    </location>
</feature>
<dbReference type="RefSeq" id="WP_062740444.1">
    <property type="nucleotide sequence ID" value="NZ_CP012871.1"/>
</dbReference>
<dbReference type="Gene3D" id="6.10.250.2120">
    <property type="match status" value="1"/>
</dbReference>
<feature type="domain" description="Trimeric autotransporter adhesin YadA-like stalk" evidence="13">
    <location>
        <begin position="1028"/>
        <end position="1066"/>
    </location>
</feature>
<dbReference type="Gene3D" id="6.10.250.2040">
    <property type="match status" value="1"/>
</dbReference>
<evidence type="ECO:0000256" key="6">
    <source>
        <dbReference type="ARBA" id="ARBA00022692"/>
    </source>
</evidence>
<dbReference type="Gene3D" id="1.20.5.170">
    <property type="match status" value="1"/>
</dbReference>
<sequence>MNTIYRLVWSSRLQATVVAPEFAKGKGGLVSKVVIVAGVALLASQNAFAFTPIGTGATTGTTGNLVIGDNASAANTAPICGNSTDLLGNPYLNGGCADSTVIGNNASNNGYAASVVLGENSRVTGIGSTALGALSTAAQSSLAAGFGAEATGNQTVALGVGTMSTGDGAVAIGYNAFASGSHSIALGYNAGIGEGTNPIPGSTFGNQGSNIAVGDNAGKYVLGTKNLSFGNYSGGNVSGNENITFGAGSGSNVYGFDNVSIGPNSGSNINGGVSGGVTQTGSNNTAIGPHAGNNITGGGNIAIGQDAGNGVNANRTVSLGQVANAGGDDSIAIGNSATVGVGVTGAIAQGANSSVTGNLSVGIGQKANVSGSQSVSVGYNSAVAGSNSGSLGALSIINGNNSYGVGNSNKIDANNASALGNNITIAAGLDNAVALGNGASVAAAVGTSSTTLNGKTYSFAGTSPIATVSIGKAGFERTLTNLAAGRIGSSSTDAVNGSQLFATNSALSALDSGAVKYDLNPDGSVNYSSITLGGPSYDNTTHTGGTKITNVADGTAPSDAVNFSQLTATNNQIANIYSTGTKYFHANSTGTDSSALGLNAVAIGLSAVANNANDVALGANSVTGSTTGTSGVTLAGANYLFAGATPTSQLSVGSAGSERLVTNVAAGRLSATSTDAVNGSQLFATNTALDSLNNNLNSLGAGSVRYDTNTDGSVNYNSITLGGNTYDNSTHTGGTKITNVADGTAPSDAVNFSQLTATNNQIANIYSTGTKYFHANSTGTDSSALGLDAVAIGQNAVANNANDVALGANSVTGTTTGTAGTTLLGTNYTFAGAAPTSQLSVGSAGNERLVTNVAAGSLSGSSTDAVNGSQLYATNTALNSINTTVGSLQQDALLWDSALGAFSAGHGGITVNKITNVAPGTLSSTSTDAVNGSQLYDTNQRIDNLDTRVTNAENANRYVKVNSTGPAADAQGADAVAVGQGTNASGDNSVAIGNGAASTADNAVALGAGSVADRANTVSVGSQGNERQITNVAAGTEDTDAVNLAQLRAATGDISNIENTAKNISNGRDGMFQVNNSSNLSKPTVTGNDAVAGGAGAEASGNNSTALGTRAKATANNSVALGSGSVADRANTVSVGSAGNERQITNVAAGTQGTDAVNLNQLNNGISSANQYTDKRFNDLKNRVDDNNDKLSAGVAGAMAMAALPQPYSAGGSMVGLGGGTYQGQSAVALGVSTISDNGKWVTKLSGTTNSKGDVGAAVGVGYQW</sequence>
<dbReference type="AlphaFoldDB" id="A0A806X2P9"/>
<evidence type="ECO:0000256" key="3">
    <source>
        <dbReference type="ARBA" id="ARBA00005848"/>
    </source>
</evidence>
<dbReference type="Gene3D" id="1.20.5.2280">
    <property type="match status" value="1"/>
</dbReference>
<evidence type="ECO:0000256" key="4">
    <source>
        <dbReference type="ARBA" id="ARBA00022448"/>
    </source>
</evidence>
<dbReference type="KEGG" id="kle:AO703_04690"/>
<comment type="similarity">
    <text evidence="3">Belongs to the autotransporter-2 (AT-2) (TC 1.B.40) family.</text>
</comment>
<feature type="domain" description="Trimeric autotransporter adhesin YadA-like head" evidence="12">
    <location>
        <begin position="356"/>
        <end position="381"/>
    </location>
</feature>
<feature type="domain" description="Trimeric autotransporter adhesin YadA-like head" evidence="12">
    <location>
        <begin position="970"/>
        <end position="996"/>
    </location>
</feature>
<keyword evidence="6" id="KW-0812">Transmembrane</keyword>
<feature type="domain" description="Trimeric autotransporter adhesin YadA-like stalk" evidence="13">
    <location>
        <begin position="1143"/>
        <end position="1182"/>
    </location>
</feature>
<feature type="domain" description="Trimeric autotransporter adhesin YadA-like head" evidence="12">
    <location>
        <begin position="114"/>
        <end position="134"/>
    </location>
</feature>
<dbReference type="Pfam" id="PF13018">
    <property type="entry name" value="ESPR"/>
    <property type="match status" value="1"/>
</dbReference>
<feature type="domain" description="Trimeric autotransporter adhesin YadA-like stalk" evidence="13">
    <location>
        <begin position="736"/>
        <end position="769"/>
    </location>
</feature>
<feature type="domain" description="Trimeric autotransporter adhesin YadA-like stalk" evidence="13">
    <location>
        <begin position="661"/>
        <end position="702"/>
    </location>
</feature>
<evidence type="ECO:0000256" key="7">
    <source>
        <dbReference type="ARBA" id="ARBA00022729"/>
    </source>
</evidence>
<keyword evidence="9" id="KW-0472">Membrane</keyword>
<feature type="domain" description="Trimeric autotransporter adhesin YadA-like head" evidence="12">
    <location>
        <begin position="139"/>
        <end position="161"/>
    </location>
</feature>
<dbReference type="Gene3D" id="4.10.80.270">
    <property type="match status" value="1"/>
</dbReference>
<feature type="domain" description="Trimeric autotransporter adhesin YadA-like head" evidence="12">
    <location>
        <begin position="595"/>
        <end position="621"/>
    </location>
</feature>
<evidence type="ECO:0000313" key="15">
    <source>
        <dbReference type="EMBL" id="ALR75624.1"/>
    </source>
</evidence>
<reference evidence="16" key="1">
    <citation type="submission" date="2015-10" db="EMBL/GenBank/DDBJ databases">
        <title>Complete Genome Sequencing of Klebsiella sp. strain G5.</title>
        <authorList>
            <person name="Chan K.-G."/>
            <person name="Chen J.-W."/>
        </authorList>
    </citation>
    <scope>NUCLEOTIDE SEQUENCE [LARGE SCALE GENOMIC DNA]</scope>
    <source>
        <strain evidence="16">G5</strain>
    </source>
</reference>
<evidence type="ECO:0000256" key="10">
    <source>
        <dbReference type="ARBA" id="ARBA00023237"/>
    </source>
</evidence>
<accession>A0A806X2P9</accession>
<evidence type="ECO:0000256" key="5">
    <source>
        <dbReference type="ARBA" id="ARBA00022452"/>
    </source>
</evidence>
<proteinExistence type="inferred from homology"/>
<protein>
    <submittedName>
        <fullName evidence="15">Adhesin</fullName>
    </submittedName>
</protein>
<dbReference type="InterPro" id="IPR005594">
    <property type="entry name" value="YadA_C"/>
</dbReference>
<dbReference type="InterPro" id="IPR024973">
    <property type="entry name" value="ESPR"/>
</dbReference>
<evidence type="ECO:0000256" key="9">
    <source>
        <dbReference type="ARBA" id="ARBA00023136"/>
    </source>
</evidence>
<feature type="domain" description="Trimeric autotransporter adhesin YadA-like stalk" evidence="13">
    <location>
        <begin position="479"/>
        <end position="510"/>
    </location>
</feature>
<comment type="subcellular location">
    <subcellularLocation>
        <location evidence="2">Cell outer membrane</location>
    </subcellularLocation>
    <subcellularLocation>
        <location evidence="1">Cell surface</location>
    </subcellularLocation>
</comment>
<dbReference type="Pfam" id="PF03895">
    <property type="entry name" value="YadA_anchor"/>
    <property type="match status" value="1"/>
</dbReference>
<evidence type="ECO:0000259" key="11">
    <source>
        <dbReference type="Pfam" id="PF03895"/>
    </source>
</evidence>
<keyword evidence="10" id="KW-0998">Cell outer membrane</keyword>
<feature type="domain" description="Trimeric autotransporter adhesin YadA-like head" evidence="12">
    <location>
        <begin position="165"/>
        <end position="190"/>
    </location>
</feature>
<keyword evidence="8" id="KW-0653">Protein transport</keyword>
<dbReference type="GO" id="GO:0015031">
    <property type="term" value="P:protein transport"/>
    <property type="evidence" value="ECO:0007669"/>
    <property type="project" value="UniProtKB-KW"/>
</dbReference>
<organism evidence="15 16">
    <name type="scientific">[Enterobacter] lignolyticus</name>
    <dbReference type="NCBI Taxonomy" id="1334193"/>
    <lineage>
        <taxon>Bacteria</taxon>
        <taxon>Pseudomonadati</taxon>
        <taxon>Pseudomonadota</taxon>
        <taxon>Gammaproteobacteria</taxon>
        <taxon>Enterobacterales</taxon>
        <taxon>Enterobacteriaceae</taxon>
        <taxon>Pluralibacter</taxon>
    </lineage>
</organism>
<evidence type="ECO:0000256" key="8">
    <source>
        <dbReference type="ARBA" id="ARBA00022927"/>
    </source>
</evidence>
<feature type="domain" description="Trimeric autotransporter adhesin YadA-like stalk" evidence="13">
    <location>
        <begin position="913"/>
        <end position="955"/>
    </location>
</feature>
<dbReference type="InterPro" id="IPR045584">
    <property type="entry name" value="Pilin-like"/>
</dbReference>
<gene>
    <name evidence="15" type="ORF">AO703_04690</name>
</gene>
<dbReference type="Gene3D" id="2.60.40.4050">
    <property type="match status" value="1"/>
</dbReference>
<evidence type="ECO:0000259" key="12">
    <source>
        <dbReference type="Pfam" id="PF05658"/>
    </source>
</evidence>
<feature type="domain" description="ESPR" evidence="14">
    <location>
        <begin position="1"/>
        <end position="44"/>
    </location>
</feature>
<feature type="domain" description="Trimeric autotransporter adhesin YadA-like stalk" evidence="13">
    <location>
        <begin position="850"/>
        <end position="889"/>
    </location>
</feature>
<dbReference type="SUPFAM" id="SSF101967">
    <property type="entry name" value="Adhesin YadA, collagen-binding domain"/>
    <property type="match status" value="8"/>
</dbReference>
<evidence type="ECO:0000256" key="1">
    <source>
        <dbReference type="ARBA" id="ARBA00004241"/>
    </source>
</evidence>
<dbReference type="Pfam" id="PF05662">
    <property type="entry name" value="YadA_stalk"/>
    <property type="match status" value="8"/>
</dbReference>
<feature type="domain" description="Trimeric autotransporter adhesin YadA-like head" evidence="12">
    <location>
        <begin position="315"/>
        <end position="337"/>
    </location>
</feature>
<feature type="domain" description="Trimeric autotransporter adhesin YadA-like head" evidence="12">
    <location>
        <begin position="784"/>
        <end position="810"/>
    </location>
</feature>
<feature type="domain" description="Trimeric autotransporter adhesin YadA-like head" evidence="12">
    <location>
        <begin position="1099"/>
        <end position="1125"/>
    </location>
</feature>
<dbReference type="GO" id="GO:0009986">
    <property type="term" value="C:cell surface"/>
    <property type="evidence" value="ECO:0007669"/>
    <property type="project" value="UniProtKB-SubCell"/>
</dbReference>
<name>A0A806X2P9_9ENTR</name>
<dbReference type="SUPFAM" id="SSF54523">
    <property type="entry name" value="Pili subunits"/>
    <property type="match status" value="1"/>
</dbReference>
<keyword evidence="4" id="KW-0813">Transport</keyword>
<dbReference type="OrthoDB" id="1631723at2"/>
<evidence type="ECO:0000259" key="14">
    <source>
        <dbReference type="Pfam" id="PF13018"/>
    </source>
</evidence>
<dbReference type="Proteomes" id="UP000069162">
    <property type="component" value="Chromosome"/>
</dbReference>
<evidence type="ECO:0000256" key="2">
    <source>
        <dbReference type="ARBA" id="ARBA00004442"/>
    </source>
</evidence>